<protein>
    <recommendedName>
        <fullName evidence="3">DH domain-containing protein</fullName>
    </recommendedName>
</protein>
<evidence type="ECO:0000313" key="4">
    <source>
        <dbReference type="EMBL" id="KAK4514751.1"/>
    </source>
</evidence>
<dbReference type="InterPro" id="IPR000219">
    <property type="entry name" value="DH_dom"/>
</dbReference>
<dbReference type="PANTHER" id="PTHR45834:SF3">
    <property type="entry name" value="RHO GUANINE NUCLEOTIDE EXCHANGE FACTOR 3, ISOFORM L"/>
    <property type="match status" value="1"/>
</dbReference>
<dbReference type="Gene3D" id="1.20.900.10">
    <property type="entry name" value="Dbl homology (DH) domain"/>
    <property type="match status" value="1"/>
</dbReference>
<dbReference type="GO" id="GO:0005829">
    <property type="term" value="C:cytosol"/>
    <property type="evidence" value="ECO:0007669"/>
    <property type="project" value="TreeGrafter"/>
</dbReference>
<dbReference type="InterPro" id="IPR053086">
    <property type="entry name" value="RhoGEF_domain"/>
</dbReference>
<proteinExistence type="predicted"/>
<feature type="domain" description="DH" evidence="3">
    <location>
        <begin position="94"/>
        <end position="284"/>
    </location>
</feature>
<dbReference type="SUPFAM" id="SSF48065">
    <property type="entry name" value="DBL homology domain (DH-domain)"/>
    <property type="match status" value="1"/>
</dbReference>
<dbReference type="Pfam" id="PF00621">
    <property type="entry name" value="RhoGEF"/>
    <property type="match status" value="1"/>
</dbReference>
<dbReference type="EMBL" id="JASEJX010000015">
    <property type="protein sequence ID" value="KAK4514751.1"/>
    <property type="molecule type" value="Genomic_DNA"/>
</dbReference>
<dbReference type="Proteomes" id="UP001304243">
    <property type="component" value="Unassembled WGS sequence"/>
</dbReference>
<feature type="region of interest" description="Disordered" evidence="2">
    <location>
        <begin position="1064"/>
        <end position="1103"/>
    </location>
</feature>
<feature type="coiled-coil region" evidence="1">
    <location>
        <begin position="1036"/>
        <end position="1063"/>
    </location>
</feature>
<dbReference type="PANTHER" id="PTHR45834">
    <property type="entry name" value="RHO GUANINE NUCLEOTIDE EXCHANGE FACTOR 9-RELATED"/>
    <property type="match status" value="1"/>
</dbReference>
<feature type="compositionally biased region" description="Low complexity" evidence="2">
    <location>
        <begin position="694"/>
        <end position="730"/>
    </location>
</feature>
<evidence type="ECO:0000313" key="5">
    <source>
        <dbReference type="Proteomes" id="UP001304243"/>
    </source>
</evidence>
<evidence type="ECO:0000259" key="3">
    <source>
        <dbReference type="PROSITE" id="PS50010"/>
    </source>
</evidence>
<accession>A0AAN7DH23</accession>
<dbReference type="RefSeq" id="XP_064681417.1">
    <property type="nucleotide sequence ID" value="XM_064821731.1"/>
</dbReference>
<dbReference type="AlphaFoldDB" id="A0AAN7DH23"/>
<feature type="region of interest" description="Disordered" evidence="2">
    <location>
        <begin position="747"/>
        <end position="772"/>
    </location>
</feature>
<dbReference type="GO" id="GO:0005085">
    <property type="term" value="F:guanyl-nucleotide exchange factor activity"/>
    <property type="evidence" value="ECO:0007669"/>
    <property type="project" value="InterPro"/>
</dbReference>
<name>A0AAN7DH23_9FUNG</name>
<dbReference type="InterPro" id="IPR011993">
    <property type="entry name" value="PH-like_dom_sf"/>
</dbReference>
<feature type="region of interest" description="Disordered" evidence="2">
    <location>
        <begin position="682"/>
        <end position="730"/>
    </location>
</feature>
<dbReference type="SMART" id="SM00325">
    <property type="entry name" value="RhoGEF"/>
    <property type="match status" value="1"/>
</dbReference>
<keyword evidence="1" id="KW-0175">Coiled coil</keyword>
<dbReference type="CDD" id="cd00160">
    <property type="entry name" value="RhoGEF"/>
    <property type="match status" value="1"/>
</dbReference>
<dbReference type="GeneID" id="89946056"/>
<feature type="coiled-coil region" evidence="1">
    <location>
        <begin position="969"/>
        <end position="996"/>
    </location>
</feature>
<feature type="compositionally biased region" description="Low complexity" evidence="2">
    <location>
        <begin position="747"/>
        <end position="765"/>
    </location>
</feature>
<dbReference type="PROSITE" id="PS50010">
    <property type="entry name" value="DH_2"/>
    <property type="match status" value="1"/>
</dbReference>
<evidence type="ECO:0000256" key="2">
    <source>
        <dbReference type="SAM" id="MobiDB-lite"/>
    </source>
</evidence>
<gene>
    <name evidence="4" type="ORF">ATC70_002354</name>
</gene>
<dbReference type="InterPro" id="IPR035899">
    <property type="entry name" value="DBL_dom_sf"/>
</dbReference>
<keyword evidence="5" id="KW-1185">Reference proteome</keyword>
<sequence>MQQLDISLDSIGYIYSRQLNDYSSNHQQKLPLHFESVCHYYDILVHDPRTDSSTDKQSKLYQQFNKIITSPSTIHHHITPPIPRKREFVKNNERRQYLLDEFITTEANYLSSLKTFVSLIVEPLRQRSKDRQTAIIGQYECANIFMNIDEIVQVTENFYNDLIQFSANPAATQQRNLGDLCLYHMRQFTCYNKFLLGVHNAQIINEKQMKAPSYFHFIEKVIEGQKSGNQTVYDYLALPSQRVGRYTMYFKELMKHTTDDHPDLPGLHGSLLKAEEIANMTEEIHTQLMKIFRRLLQAIQYCPESLLSFQRRLVGYLDTIELDPVTLKPMQPVTLFLFSDKIMVVKRPSYEVDGLDLCGLDQRMYEGSERKDFCIRKEAITGKMKFIGWASVNDIDVYDGPSGKSITKRYKNNPNLTMLFNIDNFTLLCNKSGSLFSSPDTDQTTQRSLEAYFQHDQQKHCFLLDQAGGGNSINREHFQTMDKIKLHFIYQFGKCKNEIKQSDQLLQSSYCQWNQHHFYANVYPTSEYHQVLNKNEIALFYIEKNTVNIEAILSNCFVAPNMVGFIVPHEKDDNYRFAIRSKCAIGNTANDEISLLTFRSNDAHQVQYAQNQLFGNLLACDRDLSKSAQLACNTTAHITTTSAGPAPTTNNSNSRFSIIKQDLVRKKSKSTFKLFTALASPASKPSNKEKLGHARSASSSGSGTTATSSNNTISPSSPSPASTPTRPRTTSTYSEYILGLETSGSSIYHSSSSASSTHSNNSIKSQHSHESRLTLQSLASKELLPQQSSLHRLASESSASISQQRYFSPSFHPSRTASYEIQSAATKRVSEELHPIFTNNNNSNSSTTSKIDHLLSSRSRSPFSIREPTPAMIEPGSGFSTLQSQASSTISTFNSPMPHYQVQDHTPHHQRLMDNATPSSRPLSDLIIPIATPNSKEFGIYSTSADAAYKRSPLESDIYLELEERNKTILMLTSLLRKKEEEIDMLKADLDDSVSELGTVCDKYNSELDHLATMYSQEQLERPAHPSPDAQIRKKLETTLRERNQWQLRATELEHQLRSLLLNQQQQQHGNKYSNARHSYHQQHDKRSLSHGGGPVMSQANDM</sequence>
<evidence type="ECO:0000256" key="1">
    <source>
        <dbReference type="SAM" id="Coils"/>
    </source>
</evidence>
<comment type="caution">
    <text evidence="4">The sequence shown here is derived from an EMBL/GenBank/DDBJ whole genome shotgun (WGS) entry which is preliminary data.</text>
</comment>
<organism evidence="4 5">
    <name type="scientific">Mucor velutinosus</name>
    <dbReference type="NCBI Taxonomy" id="708070"/>
    <lineage>
        <taxon>Eukaryota</taxon>
        <taxon>Fungi</taxon>
        <taxon>Fungi incertae sedis</taxon>
        <taxon>Mucoromycota</taxon>
        <taxon>Mucoromycotina</taxon>
        <taxon>Mucoromycetes</taxon>
        <taxon>Mucorales</taxon>
        <taxon>Mucorineae</taxon>
        <taxon>Mucoraceae</taxon>
        <taxon>Mucor</taxon>
    </lineage>
</organism>
<dbReference type="Gene3D" id="2.30.29.30">
    <property type="entry name" value="Pleckstrin-homology domain (PH domain)/Phosphotyrosine-binding domain (PTB)"/>
    <property type="match status" value="1"/>
</dbReference>
<reference evidence="4 5" key="1">
    <citation type="submission" date="2022-11" db="EMBL/GenBank/DDBJ databases">
        <title>Mucor velutinosus strain NIH1002 WGS.</title>
        <authorList>
            <person name="Subramanian P."/>
            <person name="Mullikin J.C."/>
            <person name="Segre J.A."/>
            <person name="Zelazny A.M."/>
        </authorList>
    </citation>
    <scope>NUCLEOTIDE SEQUENCE [LARGE SCALE GENOMIC DNA]</scope>
    <source>
        <strain evidence="4 5">NIH1002</strain>
    </source>
</reference>